<dbReference type="EMBL" id="CP041405">
    <property type="protein sequence ID" value="QDM47278.1"/>
    <property type="molecule type" value="Genomic_DNA"/>
</dbReference>
<protein>
    <submittedName>
        <fullName evidence="1">Uncharacterized protein</fullName>
    </submittedName>
</protein>
<reference evidence="1 2" key="1">
    <citation type="submission" date="2019-07" db="EMBL/GenBank/DDBJ databases">
        <title>Paenibacillus thiaminolyticus NRRL B-4156.</title>
        <authorList>
            <person name="Hehnly C."/>
            <person name="Zhang L."/>
        </authorList>
    </citation>
    <scope>NUCLEOTIDE SEQUENCE [LARGE SCALE GENOMIC DNA]</scope>
    <source>
        <strain evidence="1 2">NRRL B-4156</strain>
    </source>
</reference>
<name>A0AAP9DZG1_PANTH</name>
<evidence type="ECO:0000313" key="1">
    <source>
        <dbReference type="EMBL" id="QDM47278.1"/>
    </source>
</evidence>
<sequence>MGTIQLTEEQYSQIAAEHAGGGECAWCGEVRKELRSPHIFDRAPNGGKMRRYCWDHDREVYKGAYGEDIGPFDGEDWI</sequence>
<organism evidence="1 2">
    <name type="scientific">Paenibacillus thiaminolyticus</name>
    <name type="common">Bacillus thiaminolyticus</name>
    <dbReference type="NCBI Taxonomy" id="49283"/>
    <lineage>
        <taxon>Bacteria</taxon>
        <taxon>Bacillati</taxon>
        <taxon>Bacillota</taxon>
        <taxon>Bacilli</taxon>
        <taxon>Bacillales</taxon>
        <taxon>Paenibacillaceae</taxon>
        <taxon>Paenibacillus</taxon>
    </lineage>
</organism>
<proteinExistence type="predicted"/>
<dbReference type="AlphaFoldDB" id="A0AAP9DZG1"/>
<dbReference type="Proteomes" id="UP000315377">
    <property type="component" value="Chromosome"/>
</dbReference>
<gene>
    <name evidence="1" type="ORF">FLT43_12215</name>
</gene>
<evidence type="ECO:0000313" key="2">
    <source>
        <dbReference type="Proteomes" id="UP000315377"/>
    </source>
</evidence>
<accession>A0AAP9DZG1</accession>